<accession>A0A0S3F4E6</accession>
<keyword evidence="1" id="KW-0732">Signal</keyword>
<dbReference type="InterPro" id="IPR007433">
    <property type="entry name" value="DUF481"/>
</dbReference>
<dbReference type="OrthoDB" id="7341471at2"/>
<organism evidence="2 3">
    <name type="scientific">Sphingobium baderi</name>
    <dbReference type="NCBI Taxonomy" id="1332080"/>
    <lineage>
        <taxon>Bacteria</taxon>
        <taxon>Pseudomonadati</taxon>
        <taxon>Pseudomonadota</taxon>
        <taxon>Alphaproteobacteria</taxon>
        <taxon>Sphingomonadales</taxon>
        <taxon>Sphingomonadaceae</taxon>
        <taxon>Sphingobium</taxon>
    </lineage>
</organism>
<dbReference type="RefSeq" id="WP_062068770.1">
    <property type="nucleotide sequence ID" value="NZ_CP013264.1"/>
</dbReference>
<dbReference type="EMBL" id="CP013264">
    <property type="protein sequence ID" value="ALR22612.1"/>
    <property type="molecule type" value="Genomic_DNA"/>
</dbReference>
<dbReference type="Pfam" id="PF04338">
    <property type="entry name" value="DUF481"/>
    <property type="match status" value="1"/>
</dbReference>
<name>A0A0S3F4E6_9SPHN</name>
<dbReference type="AlphaFoldDB" id="A0A0S3F4E6"/>
<dbReference type="KEGG" id="sbd:ATN00_12895"/>
<evidence type="ECO:0008006" key="4">
    <source>
        <dbReference type="Google" id="ProtNLM"/>
    </source>
</evidence>
<keyword evidence="3" id="KW-1185">Reference proteome</keyword>
<protein>
    <recommendedName>
        <fullName evidence="4">Salt-induced outer membrane protein</fullName>
    </recommendedName>
</protein>
<evidence type="ECO:0000256" key="1">
    <source>
        <dbReference type="SAM" id="SignalP"/>
    </source>
</evidence>
<dbReference type="STRING" id="1332080.ATN00_12895"/>
<proteinExistence type="predicted"/>
<reference evidence="2 3" key="1">
    <citation type="submission" date="2015-11" db="EMBL/GenBank/DDBJ databases">
        <title>A Two-component Flavoprotein Monooxygenase System MeaXY Responsible for para-Hydroxylation of 2-Methyl-6-ethylaniline and 2,6-Diethylaniline in Sphingobium baderi DE-13.</title>
        <authorList>
            <person name="Cheng M."/>
            <person name="Meng Q."/>
            <person name="Yang Y."/>
            <person name="Chu C."/>
            <person name="Yan X."/>
            <person name="He J."/>
            <person name="Li S."/>
        </authorList>
    </citation>
    <scope>NUCLEOTIDE SEQUENCE [LARGE SCALE GENOMIC DNA]</scope>
    <source>
        <strain evidence="2 3">DE-13</strain>
    </source>
</reference>
<gene>
    <name evidence="2" type="ORF">ATN00_12895</name>
</gene>
<feature type="chain" id="PRO_5006611953" description="Salt-induced outer membrane protein" evidence="1">
    <location>
        <begin position="21"/>
        <end position="301"/>
    </location>
</feature>
<evidence type="ECO:0000313" key="2">
    <source>
        <dbReference type="EMBL" id="ALR22612.1"/>
    </source>
</evidence>
<sequence length="301" mass="33544">MRHRLLLLPLPLFVTSLAHAEEPPLLPPAVREMLEAAIANGNETEIVTVAKIARQTNPASSDEIQRMVASWKDRTKATHDAVIREARFIDLWTGRIEAGGFRSTGSTSEIGISASATATRTGIEWTHKFTANADYRRANGVTSRERYFTSYEPRYQFDPRGFAYGLAQFERDTSIGYDERYTASAGIGYKLIVSKKVDLTVDAGPSIRHAKYVIGARETKLGGRASMDLAWRITPTLTFKQTASGYAESDVVTLNSLTALETKVTDRWSAAFSYNVQYESETLLSARDFDTLTRLTLSYDF</sequence>
<evidence type="ECO:0000313" key="3">
    <source>
        <dbReference type="Proteomes" id="UP000056968"/>
    </source>
</evidence>
<feature type="signal peptide" evidence="1">
    <location>
        <begin position="1"/>
        <end position="20"/>
    </location>
</feature>
<dbReference type="Proteomes" id="UP000056968">
    <property type="component" value="Chromosome"/>
</dbReference>